<dbReference type="SUPFAM" id="SSF48097">
    <property type="entry name" value="Regulator of G-protein signaling, RGS"/>
    <property type="match status" value="1"/>
</dbReference>
<dbReference type="SMART" id="SM00315">
    <property type="entry name" value="RGS"/>
    <property type="match status" value="1"/>
</dbReference>
<dbReference type="PROSITE" id="PS50132">
    <property type="entry name" value="RGS"/>
    <property type="match status" value="1"/>
</dbReference>
<dbReference type="PRINTS" id="PR01301">
    <property type="entry name" value="RGSPROTEIN"/>
</dbReference>
<organism evidence="2 3">
    <name type="scientific">Caenorhabditis briggsae</name>
    <dbReference type="NCBI Taxonomy" id="6238"/>
    <lineage>
        <taxon>Eukaryota</taxon>
        <taxon>Metazoa</taxon>
        <taxon>Ecdysozoa</taxon>
        <taxon>Nematoda</taxon>
        <taxon>Chromadorea</taxon>
        <taxon>Rhabditida</taxon>
        <taxon>Rhabditina</taxon>
        <taxon>Rhabditomorpha</taxon>
        <taxon>Rhabditoidea</taxon>
        <taxon>Rhabditidae</taxon>
        <taxon>Peloderinae</taxon>
        <taxon>Caenorhabditis</taxon>
    </lineage>
</organism>
<protein>
    <recommendedName>
        <fullName evidence="1">RGS domain-containing protein</fullName>
    </recommendedName>
</protein>
<dbReference type="Gene3D" id="1.10.196.10">
    <property type="match status" value="1"/>
</dbReference>
<sequence>MSRFVKVIISSFCLFISFIRSSGIQFRLFRKLSVNSSSCRRRESKQSKLLLPFSEVNPQTPTMVFGILCGWCVQQENADGQTTTQNKEEPVPPLAPEAAPTYEIVYSWSFAFDNLMKYRHGQKHLAEFLKGEFSDENILFWQACEELKRERNSEKIEEKARIIYEDFISILSPKEVSLDSRVRDLVNTNMGRPSTSTFNEAQNQIYVLMQRDSYPRYVNSAQYRKLLESFGVREMPVD</sequence>
<dbReference type="FunFam" id="1.10.167.10:FF:000001">
    <property type="entry name" value="Putative regulator of g-protein signaling 12"/>
    <property type="match status" value="1"/>
</dbReference>
<dbReference type="Gene3D" id="1.10.167.10">
    <property type="entry name" value="Regulator of G-protein Signalling 4, domain 2"/>
    <property type="match status" value="1"/>
</dbReference>
<feature type="domain" description="RGS" evidence="1">
    <location>
        <begin position="111"/>
        <end position="227"/>
    </location>
</feature>
<gene>
    <name evidence="2" type="ORF">L5515_009791</name>
</gene>
<evidence type="ECO:0000313" key="2">
    <source>
        <dbReference type="EMBL" id="UMM38335.1"/>
    </source>
</evidence>
<proteinExistence type="predicted"/>
<dbReference type="EMBL" id="CP092624">
    <property type="protein sequence ID" value="UMM38335.1"/>
    <property type="molecule type" value="Genomic_DNA"/>
</dbReference>
<dbReference type="Pfam" id="PF00615">
    <property type="entry name" value="RGS"/>
    <property type="match status" value="1"/>
</dbReference>
<evidence type="ECO:0000259" key="1">
    <source>
        <dbReference type="PROSITE" id="PS50132"/>
    </source>
</evidence>
<accession>A0AAE9F4D1</accession>
<dbReference type="InterPro" id="IPR036305">
    <property type="entry name" value="RGS_sf"/>
</dbReference>
<dbReference type="InterPro" id="IPR016137">
    <property type="entry name" value="RGS"/>
</dbReference>
<dbReference type="InterPro" id="IPR024066">
    <property type="entry name" value="RGS_subdom1/3"/>
</dbReference>
<evidence type="ECO:0000313" key="3">
    <source>
        <dbReference type="Proteomes" id="UP000829354"/>
    </source>
</evidence>
<keyword evidence="3" id="KW-1185">Reference proteome</keyword>
<dbReference type="InterPro" id="IPR044926">
    <property type="entry name" value="RGS_subdomain_2"/>
</dbReference>
<dbReference type="PANTHER" id="PTHR10845">
    <property type="entry name" value="REGULATOR OF G PROTEIN SIGNALING"/>
    <property type="match status" value="1"/>
</dbReference>
<reference evidence="2 3" key="1">
    <citation type="submission" date="2022-04" db="EMBL/GenBank/DDBJ databases">
        <title>Chromosome-level reference genomes for two strains of Caenorhabditis briggsae: an improved platform for comparative genomics.</title>
        <authorList>
            <person name="Stevens L."/>
            <person name="Andersen E."/>
        </authorList>
    </citation>
    <scope>NUCLEOTIDE SEQUENCE [LARGE SCALE GENOMIC DNA]</scope>
    <source>
        <strain evidence="2">VX34</strain>
        <tissue evidence="2">Whole-organism</tissue>
    </source>
</reference>
<name>A0AAE9F4D1_CAEBR</name>
<dbReference type="AlphaFoldDB" id="A0AAE9F4D1"/>
<dbReference type="PANTHER" id="PTHR10845:SF192">
    <property type="entry name" value="DOUBLE HIT, ISOFORM B"/>
    <property type="match status" value="1"/>
</dbReference>
<dbReference type="Proteomes" id="UP000829354">
    <property type="component" value="Chromosome V"/>
</dbReference>